<feature type="transmembrane region" description="Helical" evidence="2">
    <location>
        <begin position="171"/>
        <end position="204"/>
    </location>
</feature>
<feature type="region of interest" description="Disordered" evidence="1">
    <location>
        <begin position="214"/>
        <end position="247"/>
    </location>
</feature>
<dbReference type="PRINTS" id="PR01217">
    <property type="entry name" value="PRICHEXTENSN"/>
</dbReference>
<feature type="transmembrane region" description="Helical" evidence="2">
    <location>
        <begin position="21"/>
        <end position="44"/>
    </location>
</feature>
<evidence type="ECO:0000256" key="1">
    <source>
        <dbReference type="SAM" id="MobiDB-lite"/>
    </source>
</evidence>
<protein>
    <submittedName>
        <fullName evidence="3">Uncharacterized protein</fullName>
    </submittedName>
</protein>
<keyword evidence="2" id="KW-1133">Transmembrane helix</keyword>
<dbReference type="EMBL" id="QCYY01002235">
    <property type="protein sequence ID" value="ROT71865.1"/>
    <property type="molecule type" value="Genomic_DNA"/>
</dbReference>
<gene>
    <name evidence="3" type="ORF">C7M84_009785</name>
</gene>
<reference evidence="3 4" key="2">
    <citation type="submission" date="2019-01" db="EMBL/GenBank/DDBJ databases">
        <title>The decoding of complex shrimp genome reveals the adaptation for benthos swimmer, frequently molting mechanism and breeding impact on genome.</title>
        <authorList>
            <person name="Sun Y."/>
            <person name="Gao Y."/>
            <person name="Yu Y."/>
        </authorList>
    </citation>
    <scope>NUCLEOTIDE SEQUENCE [LARGE SCALE GENOMIC DNA]</scope>
    <source>
        <tissue evidence="3">Muscle</tissue>
    </source>
</reference>
<dbReference type="AlphaFoldDB" id="A0A3R7M3H2"/>
<organism evidence="3 4">
    <name type="scientific">Penaeus vannamei</name>
    <name type="common">Whiteleg shrimp</name>
    <name type="synonym">Litopenaeus vannamei</name>
    <dbReference type="NCBI Taxonomy" id="6689"/>
    <lineage>
        <taxon>Eukaryota</taxon>
        <taxon>Metazoa</taxon>
        <taxon>Ecdysozoa</taxon>
        <taxon>Arthropoda</taxon>
        <taxon>Crustacea</taxon>
        <taxon>Multicrustacea</taxon>
        <taxon>Malacostraca</taxon>
        <taxon>Eumalacostraca</taxon>
        <taxon>Eucarida</taxon>
        <taxon>Decapoda</taxon>
        <taxon>Dendrobranchiata</taxon>
        <taxon>Penaeoidea</taxon>
        <taxon>Penaeidae</taxon>
        <taxon>Penaeus</taxon>
    </lineage>
</organism>
<accession>A0A3R7M3H2</accession>
<sequence>MHSILYFTLPFFLSFSVSSDLLFFSLSLFLSQISAFLSLSFLFLSSPPYHSLFSTPNPSLSPSSPIYPSHFSTPNPSLSPSSPIYPSHFSTPNSSLSPSSPIYPSHFSTHNPSLPLSSPIYPSHFSTPNPLSPLPPIAYSLHTYLLIPDIKTFIHINQILRNILTNKIRPISLLLPITLSLLPLCAIPSPIFSPLLFPLAFFLILPYPNPRSHAHPSHSITSRPTSLSPSSHKADATSSPPTSRHCNRFLHSNNHFPHLTHSPPSLQTLSYNTPPNTLPLTTSLLSNPLPSPPHSKHLLPIFQPHIPFPNPSPKSLFPTLSPPTPFINLQCRPSSPSLLRGSPHQHPSEPSTHPSPTSPSHPFQAPSLSTLSPSLLRSRLSPSPSNPLPRPLLPAASPSNRPCHPELSPRPTAPLSPHNPLTLNPLPRSYCHALSTCPYSPTTSPPPIARRPITSPPPPARKFKADWTISPSEAVSSEPVFMLNDPRTEDGWRAREAGGGPPKLTDSIEAAEHLQDRKLSQDLSSGSCWFALFSRSGFGGGIIVA</sequence>
<dbReference type="Proteomes" id="UP000283509">
    <property type="component" value="Unassembled WGS sequence"/>
</dbReference>
<comment type="caution">
    <text evidence="3">The sequence shown here is derived from an EMBL/GenBank/DDBJ whole genome shotgun (WGS) entry which is preliminary data.</text>
</comment>
<name>A0A3R7M3H2_PENVA</name>
<evidence type="ECO:0000256" key="2">
    <source>
        <dbReference type="SAM" id="Phobius"/>
    </source>
</evidence>
<reference evidence="3 4" key="1">
    <citation type="submission" date="2018-04" db="EMBL/GenBank/DDBJ databases">
        <authorList>
            <person name="Zhang X."/>
            <person name="Yuan J."/>
            <person name="Li F."/>
            <person name="Xiang J."/>
        </authorList>
    </citation>
    <scope>NUCLEOTIDE SEQUENCE [LARGE SCALE GENOMIC DNA]</scope>
    <source>
        <tissue evidence="3">Muscle</tissue>
    </source>
</reference>
<keyword evidence="2" id="KW-0812">Transmembrane</keyword>
<feature type="region of interest" description="Disordered" evidence="1">
    <location>
        <begin position="313"/>
        <end position="421"/>
    </location>
</feature>
<proteinExistence type="predicted"/>
<evidence type="ECO:0000313" key="3">
    <source>
        <dbReference type="EMBL" id="ROT71865.1"/>
    </source>
</evidence>
<keyword evidence="4" id="KW-1185">Reference proteome</keyword>
<dbReference type="STRING" id="6689.A0A3R7M3H2"/>
<feature type="compositionally biased region" description="Polar residues" evidence="1">
    <location>
        <begin position="218"/>
        <end position="247"/>
    </location>
</feature>
<keyword evidence="2" id="KW-0472">Membrane</keyword>
<evidence type="ECO:0000313" key="4">
    <source>
        <dbReference type="Proteomes" id="UP000283509"/>
    </source>
</evidence>
<feature type="compositionally biased region" description="Low complexity" evidence="1">
    <location>
        <begin position="332"/>
        <end position="383"/>
    </location>
</feature>